<feature type="compositionally biased region" description="Polar residues" evidence="1">
    <location>
        <begin position="584"/>
        <end position="593"/>
    </location>
</feature>
<feature type="region of interest" description="Disordered" evidence="1">
    <location>
        <begin position="348"/>
        <end position="391"/>
    </location>
</feature>
<evidence type="ECO:0000256" key="1">
    <source>
        <dbReference type="SAM" id="MobiDB-lite"/>
    </source>
</evidence>
<dbReference type="Proteomes" id="UP000602905">
    <property type="component" value="Unassembled WGS sequence"/>
</dbReference>
<organism evidence="2 3">
    <name type="scientific">Rhizoctonia solani</name>
    <dbReference type="NCBI Taxonomy" id="456999"/>
    <lineage>
        <taxon>Eukaryota</taxon>
        <taxon>Fungi</taxon>
        <taxon>Dikarya</taxon>
        <taxon>Basidiomycota</taxon>
        <taxon>Agaricomycotina</taxon>
        <taxon>Agaricomycetes</taxon>
        <taxon>Cantharellales</taxon>
        <taxon>Ceratobasidiaceae</taxon>
        <taxon>Rhizoctonia</taxon>
    </lineage>
</organism>
<feature type="compositionally biased region" description="Polar residues" evidence="1">
    <location>
        <begin position="64"/>
        <end position="74"/>
    </location>
</feature>
<accession>A0A8H7HMC7</accession>
<dbReference type="AlphaFoldDB" id="A0A8H7HMC7"/>
<protein>
    <submittedName>
        <fullName evidence="2">Uncharacterized protein</fullName>
    </submittedName>
</protein>
<comment type="caution">
    <text evidence="2">The sequence shown here is derived from an EMBL/GenBank/DDBJ whole genome shotgun (WGS) entry which is preliminary data.</text>
</comment>
<feature type="non-terminal residue" evidence="2">
    <location>
        <position position="634"/>
    </location>
</feature>
<feature type="region of interest" description="Disordered" evidence="1">
    <location>
        <begin position="109"/>
        <end position="171"/>
    </location>
</feature>
<proteinExistence type="predicted"/>
<dbReference type="OrthoDB" id="3268849at2759"/>
<feature type="compositionally biased region" description="Basic and acidic residues" evidence="1">
    <location>
        <begin position="508"/>
        <end position="522"/>
    </location>
</feature>
<feature type="region of interest" description="Disordered" evidence="1">
    <location>
        <begin position="495"/>
        <end position="634"/>
    </location>
</feature>
<evidence type="ECO:0000313" key="3">
    <source>
        <dbReference type="Proteomes" id="UP000602905"/>
    </source>
</evidence>
<dbReference type="EMBL" id="JACYCD010000212">
    <property type="protein sequence ID" value="KAF8700608.1"/>
    <property type="molecule type" value="Genomic_DNA"/>
</dbReference>
<gene>
    <name evidence="2" type="ORF">RHS03_06609</name>
</gene>
<feature type="compositionally biased region" description="Low complexity" evidence="1">
    <location>
        <begin position="134"/>
        <end position="151"/>
    </location>
</feature>
<name>A0A8H7HMC7_9AGAM</name>
<evidence type="ECO:0000313" key="2">
    <source>
        <dbReference type="EMBL" id="KAF8700608.1"/>
    </source>
</evidence>
<reference evidence="2" key="1">
    <citation type="submission" date="2020-09" db="EMBL/GenBank/DDBJ databases">
        <title>Comparative genome analyses of four rice-infecting Rhizoctonia solani isolates reveal extensive enrichment of homogalacturonan modification genes.</title>
        <authorList>
            <person name="Lee D.-Y."/>
            <person name="Jeon J."/>
            <person name="Kim K.-T."/>
            <person name="Cheong K."/>
            <person name="Song H."/>
            <person name="Choi G."/>
            <person name="Ko J."/>
            <person name="Opiyo S.O."/>
            <person name="Zuo S."/>
            <person name="Madhav S."/>
            <person name="Lee Y.-H."/>
            <person name="Wang G.-L."/>
        </authorList>
    </citation>
    <scope>NUCLEOTIDE SEQUENCE</scope>
    <source>
        <strain evidence="2">AG1-IA WGL</strain>
    </source>
</reference>
<sequence length="634" mass="68835">MSTPCAAQTNMADPTMASTILAIPGVQALLLQQLGLALPPTAQPTYNIPEVCGRLQAYSPPPSKSTEGSSFTHATHQRHGIPSKEGSTGVKLRKDYKILDDLIPSNDAPCSRSPPCVQPPTTCPISSNARVKTAKPTKSTSSTTKSTASALKAKDKGKGQGKKRKRLLSPGTCAPDKYNLAKSSYLLGKGEAKEKYVSEHGHLYLAWVGFDFNPYVEELPKGPLPCIAHPKGEMGCTFKAYEVARYKTNYNTYLLYLDNLWSCLIKNSPQTIDLGKNGKLTWLHYGGLIQCGMEEKHLFLKYFLDKTGDDNWFVWDTAQRHLSQANTYNNKKNKASCNSYICQNQSNSKPVQLDEDKDGSNAEDTNNNAPCSAMRSTPSKPSSSTSCKAHHADRIVAKEEAVVAQWKEQESAAKGGLGKNAKALAKGKGKAVDKPPNKVQKKTVPCCIDSDSKSEEDSTLTPEHEAIWAASQSKMASKFPCQIVKIVLKSLAKGSKKKCADAGNPNKAQEKCKQGAKDKELVSNKTLQATKCAKPNPTPEPETKPEPKLPAVTMQKRPPVHPKPAPLPEPEPEPKTQPRGYPKTSKSAPQVDSTLKRWRSGCLAKSQSKPGPGGKHTKNVAKALGPREGLCPRK</sequence>
<feature type="region of interest" description="Disordered" evidence="1">
    <location>
        <begin position="58"/>
        <end position="90"/>
    </location>
</feature>
<feature type="compositionally biased region" description="Low complexity" evidence="1">
    <location>
        <begin position="376"/>
        <end position="386"/>
    </location>
</feature>